<reference evidence="2 3" key="1">
    <citation type="submission" date="2023-04" db="EMBL/GenBank/DDBJ databases">
        <title>Genome of Basidiobolus ranarum AG-B5.</title>
        <authorList>
            <person name="Stajich J.E."/>
            <person name="Carter-House D."/>
            <person name="Gryganskyi A."/>
        </authorList>
    </citation>
    <scope>NUCLEOTIDE SEQUENCE [LARGE SCALE GENOMIC DNA]</scope>
    <source>
        <strain evidence="2 3">AG-B5</strain>
    </source>
</reference>
<dbReference type="EMBL" id="JASJQH010008793">
    <property type="protein sequence ID" value="KAK9686652.1"/>
    <property type="molecule type" value="Genomic_DNA"/>
</dbReference>
<keyword evidence="1" id="KW-1133">Transmembrane helix</keyword>
<gene>
    <name evidence="2" type="ORF">K7432_015080</name>
</gene>
<keyword evidence="3" id="KW-1185">Reference proteome</keyword>
<dbReference type="Proteomes" id="UP001479436">
    <property type="component" value="Unassembled WGS sequence"/>
</dbReference>
<sequence>MDFSIFPVSLTAKMAMWMIAMVASLRTILIVCLFTMSSVARADRNTTQTDLVESKSPSYIAVLIISGIVFLVAFFVTIWLIIRLLRRRRIKRQQSKHVSDLLRTFLDNSANSNPDAVCSGNELAPPYTPANPRTALPDTIVNTISEVICQKYLQQTEAVQAGNTNEISTRNIPSMVRTYSLPPYDQLTRQM</sequence>
<proteinExistence type="predicted"/>
<evidence type="ECO:0000313" key="2">
    <source>
        <dbReference type="EMBL" id="KAK9686652.1"/>
    </source>
</evidence>
<organism evidence="2 3">
    <name type="scientific">Basidiobolus ranarum</name>
    <dbReference type="NCBI Taxonomy" id="34480"/>
    <lineage>
        <taxon>Eukaryota</taxon>
        <taxon>Fungi</taxon>
        <taxon>Fungi incertae sedis</taxon>
        <taxon>Zoopagomycota</taxon>
        <taxon>Entomophthoromycotina</taxon>
        <taxon>Basidiobolomycetes</taxon>
        <taxon>Basidiobolales</taxon>
        <taxon>Basidiobolaceae</taxon>
        <taxon>Basidiobolus</taxon>
    </lineage>
</organism>
<name>A0ABR2VNJ8_9FUNG</name>
<protein>
    <submittedName>
        <fullName evidence="2">Uncharacterized protein</fullName>
    </submittedName>
</protein>
<accession>A0ABR2VNJ8</accession>
<feature type="transmembrane region" description="Helical" evidence="1">
    <location>
        <begin position="58"/>
        <end position="82"/>
    </location>
</feature>
<dbReference type="Gene3D" id="1.20.1070.10">
    <property type="entry name" value="Rhodopsin 7-helix transmembrane proteins"/>
    <property type="match status" value="1"/>
</dbReference>
<evidence type="ECO:0000256" key="1">
    <source>
        <dbReference type="SAM" id="Phobius"/>
    </source>
</evidence>
<evidence type="ECO:0000313" key="3">
    <source>
        <dbReference type="Proteomes" id="UP001479436"/>
    </source>
</evidence>
<keyword evidence="1" id="KW-0472">Membrane</keyword>
<keyword evidence="1" id="KW-0812">Transmembrane</keyword>
<comment type="caution">
    <text evidence="2">The sequence shown here is derived from an EMBL/GenBank/DDBJ whole genome shotgun (WGS) entry which is preliminary data.</text>
</comment>